<dbReference type="Gene3D" id="3.40.50.720">
    <property type="entry name" value="NAD(P)-binding Rossmann-like Domain"/>
    <property type="match status" value="1"/>
</dbReference>
<dbReference type="SMART" id="SM00919">
    <property type="entry name" value="Malic_M"/>
    <property type="match status" value="1"/>
</dbReference>
<dbReference type="FunFam" id="3.40.50.10380:FF:000003">
    <property type="entry name" value="NADP-dependent malic enzyme"/>
    <property type="match status" value="1"/>
</dbReference>
<accession>A0A430J6G2</accession>
<dbReference type="PROSITE" id="PS00331">
    <property type="entry name" value="MALIC_ENZYMES"/>
    <property type="match status" value="1"/>
</dbReference>
<dbReference type="Gene3D" id="3.30.70.260">
    <property type="match status" value="1"/>
</dbReference>
<dbReference type="SUPFAM" id="SSF53223">
    <property type="entry name" value="Aminoacid dehydrogenase-like, N-terminal domain"/>
    <property type="match status" value="1"/>
</dbReference>
<evidence type="ECO:0000313" key="10">
    <source>
        <dbReference type="Proteomes" id="UP000276128"/>
    </source>
</evidence>
<dbReference type="PIRSF" id="PIRSF000106">
    <property type="entry name" value="ME"/>
    <property type="match status" value="1"/>
</dbReference>
<dbReference type="SUPFAM" id="SSF51735">
    <property type="entry name" value="NAD(P)-binding Rossmann-fold domains"/>
    <property type="match status" value="1"/>
</dbReference>
<dbReference type="Gene3D" id="3.40.50.10380">
    <property type="entry name" value="Malic enzyme, N-terminal domain"/>
    <property type="match status" value="1"/>
</dbReference>
<gene>
    <name evidence="9" type="ORF">EJQ19_26620</name>
</gene>
<keyword evidence="3 7" id="KW-0479">Metal-binding</keyword>
<proteinExistence type="inferred from homology"/>
<feature type="active site" description="Proton donor" evidence="5">
    <location>
        <position position="114"/>
    </location>
</feature>
<dbReference type="GO" id="GO:0046872">
    <property type="term" value="F:metal ion binding"/>
    <property type="evidence" value="ECO:0007669"/>
    <property type="project" value="UniProtKB-KW"/>
</dbReference>
<feature type="active site" description="Proton acceptor" evidence="5">
    <location>
        <position position="169"/>
    </location>
</feature>
<organism evidence="9 10">
    <name type="scientific">Paenibacillus whitsoniae</name>
    <dbReference type="NCBI Taxonomy" id="2496558"/>
    <lineage>
        <taxon>Bacteria</taxon>
        <taxon>Bacillati</taxon>
        <taxon>Bacillota</taxon>
        <taxon>Bacilli</taxon>
        <taxon>Bacillales</taxon>
        <taxon>Paenibacillaceae</taxon>
        <taxon>Paenibacillus</taxon>
    </lineage>
</organism>
<dbReference type="InterPro" id="IPR015884">
    <property type="entry name" value="Malic_enzyme_CS"/>
</dbReference>
<feature type="binding site" evidence="6">
    <location>
        <position position="363"/>
    </location>
    <ligand>
        <name>(S)-malate</name>
        <dbReference type="ChEBI" id="CHEBI:15589"/>
    </ligand>
</feature>
<dbReference type="InterPro" id="IPR012301">
    <property type="entry name" value="Malic_N_dom"/>
</dbReference>
<dbReference type="Pfam" id="PF00390">
    <property type="entry name" value="malic"/>
    <property type="match status" value="1"/>
</dbReference>
<feature type="binding site" evidence="6">
    <location>
        <position position="392"/>
    </location>
    <ligand>
        <name>(S)-malate</name>
        <dbReference type="ChEBI" id="CHEBI:15589"/>
    </ligand>
</feature>
<dbReference type="RefSeq" id="WP_126144261.1">
    <property type="nucleotide sequence ID" value="NZ_RXHU01000091.1"/>
</dbReference>
<comment type="cofactor">
    <cofactor evidence="7">
        <name>Mg(2+)</name>
        <dbReference type="ChEBI" id="CHEBI:18420"/>
    </cofactor>
    <cofactor evidence="7">
        <name>Mn(2+)</name>
        <dbReference type="ChEBI" id="CHEBI:29035"/>
    </cofactor>
    <text evidence="7">Divalent metal cations. Prefers magnesium or manganese.</text>
</comment>
<comment type="caution">
    <text evidence="9">The sequence shown here is derived from an EMBL/GenBank/DDBJ whole genome shotgun (WGS) entry which is preliminary data.</text>
</comment>
<dbReference type="SMART" id="SM01274">
    <property type="entry name" value="malic"/>
    <property type="match status" value="1"/>
</dbReference>
<feature type="binding site" evidence="7">
    <location>
        <position position="211"/>
    </location>
    <ligand>
        <name>a divalent metal cation</name>
        <dbReference type="ChEBI" id="CHEBI:60240"/>
    </ligand>
</feature>
<dbReference type="CDD" id="cd05311">
    <property type="entry name" value="NAD_bind_2_malic_enz"/>
    <property type="match status" value="1"/>
</dbReference>
<dbReference type="InterPro" id="IPR036291">
    <property type="entry name" value="NAD(P)-bd_dom_sf"/>
</dbReference>
<feature type="binding site" evidence="7">
    <location>
        <position position="212"/>
    </location>
    <ligand>
        <name>a divalent metal cation</name>
        <dbReference type="ChEBI" id="CHEBI:60240"/>
    </ligand>
</feature>
<evidence type="ECO:0000256" key="7">
    <source>
        <dbReference type="PIRSR" id="PIRSR000106-3"/>
    </source>
</evidence>
<dbReference type="Pfam" id="PF03949">
    <property type="entry name" value="Malic_M"/>
    <property type="match status" value="1"/>
</dbReference>
<dbReference type="GO" id="GO:0004470">
    <property type="term" value="F:malic enzyme activity"/>
    <property type="evidence" value="ECO:0007669"/>
    <property type="project" value="InterPro"/>
</dbReference>
<feature type="binding site" evidence="7">
    <location>
        <position position="237"/>
    </location>
    <ligand>
        <name>a divalent metal cation</name>
        <dbReference type="ChEBI" id="CHEBI:60240"/>
    </ligand>
</feature>
<comment type="similarity">
    <text evidence="2">Belongs to the malic enzymes family.</text>
</comment>
<dbReference type="FunFam" id="3.40.50.720:FF:000095">
    <property type="entry name" value="NADP-dependent malic enzyme"/>
    <property type="match status" value="1"/>
</dbReference>
<dbReference type="InterPro" id="IPR002912">
    <property type="entry name" value="ACT_dom"/>
</dbReference>
<dbReference type="PANTHER" id="PTHR43237:SF4">
    <property type="entry name" value="NADP-DEPENDENT MALIC ENZYME"/>
    <property type="match status" value="1"/>
</dbReference>
<dbReference type="PANTHER" id="PTHR43237">
    <property type="entry name" value="NADP-DEPENDENT MALIC ENZYME"/>
    <property type="match status" value="1"/>
</dbReference>
<dbReference type="GO" id="GO:0051287">
    <property type="term" value="F:NAD binding"/>
    <property type="evidence" value="ECO:0007669"/>
    <property type="project" value="InterPro"/>
</dbReference>
<evidence type="ECO:0000256" key="1">
    <source>
        <dbReference type="ARBA" id="ARBA00001936"/>
    </source>
</evidence>
<comment type="cofactor">
    <cofactor evidence="1">
        <name>Mn(2+)</name>
        <dbReference type="ChEBI" id="CHEBI:29035"/>
    </cofactor>
</comment>
<dbReference type="PROSITE" id="PS51671">
    <property type="entry name" value="ACT"/>
    <property type="match status" value="1"/>
</dbReference>
<sequence length="478" mass="51281">MAGLHGGGTSVIVRLEIHKEQVSFGRIATAIGDAGGDIVAIDVTRAGKTTQTRDITVKVADPEHTETITKALEQLPGVRIINVSDQTFLLHLGGKVEVTPKVPIKNRDDLSRVYTPGVARVCMAIHEDPAKAHSLTIKRNTVAVVSDGTAVLGLGNIGPKAAMPVMEGKAMLFKQMAGVDAFPICLDTQDTEEIIRTVKAIAPTFGGINLEDISSPRCFEIEERLIEELDIPVFHDDQHGTAVVILAGLLNAVKLVGKRMEDCKVVVTGIGAAGIACTKMLLAAGITNVIGVDRHGAIVAGDTYANSAWTWYAENTNPNREKGNLSDVIAGADIFIGLSGPGVLKADDVKRMAADPIVFAMANPTPEITPEEAEPYVRVMATGRSDYPNQINNVLCFPGIFRGVLDCRASRITQEMKLAAAKAIASVVGEDELNEYYIIPSVFNHSVVEKVREAVMEAAYDSGVARRRTQREMQEAHD</sequence>
<dbReference type="InterPro" id="IPR001891">
    <property type="entry name" value="Malic_OxRdtase"/>
</dbReference>
<dbReference type="Proteomes" id="UP000276128">
    <property type="component" value="Unassembled WGS sequence"/>
</dbReference>
<evidence type="ECO:0000256" key="4">
    <source>
        <dbReference type="ARBA" id="ARBA00023002"/>
    </source>
</evidence>
<dbReference type="InterPro" id="IPR051674">
    <property type="entry name" value="Malate_Decarboxylase"/>
</dbReference>
<evidence type="ECO:0000256" key="3">
    <source>
        <dbReference type="ARBA" id="ARBA00022723"/>
    </source>
</evidence>
<dbReference type="AlphaFoldDB" id="A0A430J6G2"/>
<dbReference type="InterPro" id="IPR012302">
    <property type="entry name" value="Malic_NAD-bd"/>
</dbReference>
<dbReference type="InterPro" id="IPR037062">
    <property type="entry name" value="Malic_N_dom_sf"/>
</dbReference>
<dbReference type="EMBL" id="RXHU01000091">
    <property type="protein sequence ID" value="RTE04356.1"/>
    <property type="molecule type" value="Genomic_DNA"/>
</dbReference>
<keyword evidence="4" id="KW-0560">Oxidoreductase</keyword>
<protein>
    <submittedName>
        <fullName evidence="9">NAD-dependent malic enzyme</fullName>
    </submittedName>
</protein>
<evidence type="ECO:0000256" key="5">
    <source>
        <dbReference type="PIRSR" id="PIRSR000106-1"/>
    </source>
</evidence>
<reference evidence="9 10" key="1">
    <citation type="submission" date="2018-12" db="EMBL/GenBank/DDBJ databases">
        <title>Bacillus ochoae sp. nov., Paenibacillus whitsoniae sp. nov., Paenibacillus spiritus sp. nov. Isolated from the Mars Exploration Rover during spacecraft assembly.</title>
        <authorList>
            <person name="Seuylemezian A."/>
            <person name="Vaishampayan P."/>
        </authorList>
    </citation>
    <scope>NUCLEOTIDE SEQUENCE [LARGE SCALE GENOMIC DNA]</scope>
    <source>
        <strain evidence="9 10">MER 54</strain>
    </source>
</reference>
<keyword evidence="10" id="KW-1185">Reference proteome</keyword>
<dbReference type="OrthoDB" id="9805787at2"/>
<dbReference type="Pfam" id="PF01842">
    <property type="entry name" value="ACT"/>
    <property type="match status" value="1"/>
</dbReference>
<dbReference type="GO" id="GO:0016616">
    <property type="term" value="F:oxidoreductase activity, acting on the CH-OH group of donors, NAD or NADP as acceptor"/>
    <property type="evidence" value="ECO:0007669"/>
    <property type="project" value="InterPro"/>
</dbReference>
<evidence type="ECO:0000313" key="9">
    <source>
        <dbReference type="EMBL" id="RTE04356.1"/>
    </source>
</evidence>
<dbReference type="InterPro" id="IPR045213">
    <property type="entry name" value="Malic_NAD-bd_bact_type"/>
</dbReference>
<dbReference type="InterPro" id="IPR046346">
    <property type="entry name" value="Aminoacid_DH-like_N_sf"/>
</dbReference>
<evidence type="ECO:0000256" key="2">
    <source>
        <dbReference type="ARBA" id="ARBA00008785"/>
    </source>
</evidence>
<name>A0A430J6G2_9BACL</name>
<feature type="domain" description="ACT" evidence="8">
    <location>
        <begin position="12"/>
        <end position="86"/>
    </location>
</feature>
<evidence type="ECO:0000259" key="8">
    <source>
        <dbReference type="PROSITE" id="PS51671"/>
    </source>
</evidence>
<evidence type="ECO:0000256" key="6">
    <source>
        <dbReference type="PIRSR" id="PIRSR000106-2"/>
    </source>
</evidence>